<dbReference type="GO" id="GO:0031902">
    <property type="term" value="C:late endosome membrane"/>
    <property type="evidence" value="ECO:0007669"/>
    <property type="project" value="TreeGrafter"/>
</dbReference>
<dbReference type="GO" id="GO:0000149">
    <property type="term" value="F:SNARE binding"/>
    <property type="evidence" value="ECO:0007669"/>
    <property type="project" value="TreeGrafter"/>
</dbReference>
<dbReference type="AlphaFoldDB" id="A0A4W2CBJ4"/>
<evidence type="ECO:0000256" key="5">
    <source>
        <dbReference type="ARBA" id="ARBA00022989"/>
    </source>
</evidence>
<dbReference type="GO" id="GO:0015031">
    <property type="term" value="P:protein transport"/>
    <property type="evidence" value="ECO:0007669"/>
    <property type="project" value="UniProtKB-KW"/>
</dbReference>
<keyword evidence="9" id="KW-0732">Signal</keyword>
<keyword evidence="3 8" id="KW-0812">Transmembrane</keyword>
<keyword evidence="4" id="KW-0653">Protein transport</keyword>
<evidence type="ECO:0000256" key="7">
    <source>
        <dbReference type="SAM" id="MobiDB-lite"/>
    </source>
</evidence>
<feature type="compositionally biased region" description="Basic and acidic residues" evidence="7">
    <location>
        <begin position="39"/>
        <end position="50"/>
    </location>
</feature>
<dbReference type="CDD" id="cd15863">
    <property type="entry name" value="SNARE_GS27"/>
    <property type="match status" value="1"/>
</dbReference>
<feature type="chain" id="PRO_5045899793" evidence="9">
    <location>
        <begin position="19"/>
        <end position="257"/>
    </location>
</feature>
<dbReference type="SUPFAM" id="SSF58038">
    <property type="entry name" value="SNARE fusion complex"/>
    <property type="match status" value="1"/>
</dbReference>
<reference evidence="10" key="3">
    <citation type="submission" date="2025-09" db="UniProtKB">
        <authorList>
            <consortium name="Ensembl"/>
        </authorList>
    </citation>
    <scope>IDENTIFICATION</scope>
</reference>
<evidence type="ECO:0000256" key="1">
    <source>
        <dbReference type="ARBA" id="ARBA00004211"/>
    </source>
</evidence>
<gene>
    <name evidence="10" type="primary">LYZL6</name>
</gene>
<dbReference type="GO" id="GO:0005484">
    <property type="term" value="F:SNAP receptor activity"/>
    <property type="evidence" value="ECO:0007669"/>
    <property type="project" value="TreeGrafter"/>
</dbReference>
<evidence type="ECO:0000256" key="4">
    <source>
        <dbReference type="ARBA" id="ARBA00022927"/>
    </source>
</evidence>
<protein>
    <submittedName>
        <fullName evidence="10">Lysozyme like 6</fullName>
    </submittedName>
</protein>
<evidence type="ECO:0000256" key="2">
    <source>
        <dbReference type="ARBA" id="ARBA00022448"/>
    </source>
</evidence>
<dbReference type="Ensembl" id="ENSBIXT00000044530.1">
    <property type="protein sequence ID" value="ENSBIXP00000010222.1"/>
    <property type="gene ID" value="ENSBIXG00000015760.1"/>
</dbReference>
<keyword evidence="11" id="KW-1185">Reference proteome</keyword>
<dbReference type="GO" id="GO:0006906">
    <property type="term" value="P:vesicle fusion"/>
    <property type="evidence" value="ECO:0007669"/>
    <property type="project" value="TreeGrafter"/>
</dbReference>
<keyword evidence="6 8" id="KW-0472">Membrane</keyword>
<organism evidence="10 11">
    <name type="scientific">Bos indicus x Bos taurus</name>
    <name type="common">Hybrid cattle</name>
    <dbReference type="NCBI Taxonomy" id="30522"/>
    <lineage>
        <taxon>Eukaryota</taxon>
        <taxon>Metazoa</taxon>
        <taxon>Chordata</taxon>
        <taxon>Craniata</taxon>
        <taxon>Vertebrata</taxon>
        <taxon>Euteleostomi</taxon>
        <taxon>Mammalia</taxon>
        <taxon>Eutheria</taxon>
        <taxon>Laurasiatheria</taxon>
        <taxon>Artiodactyla</taxon>
        <taxon>Ruminantia</taxon>
        <taxon>Pecora</taxon>
        <taxon>Bovidae</taxon>
        <taxon>Bovinae</taxon>
        <taxon>Bos</taxon>
    </lineage>
</organism>
<dbReference type="Proteomes" id="UP000314981">
    <property type="component" value="Chromosome 19"/>
</dbReference>
<evidence type="ECO:0000256" key="9">
    <source>
        <dbReference type="SAM" id="SignalP"/>
    </source>
</evidence>
<name>A0A4W2CBJ4_BOBOX</name>
<dbReference type="GO" id="GO:0006891">
    <property type="term" value="P:intra-Golgi vesicle-mediated transport"/>
    <property type="evidence" value="ECO:0007669"/>
    <property type="project" value="TreeGrafter"/>
</dbReference>
<evidence type="ECO:0000313" key="10">
    <source>
        <dbReference type="Ensembl" id="ENSBIXP00000010222.1"/>
    </source>
</evidence>
<sequence>MITLSLLQASLLVPFLLSRRRHQDGARWDSPSGQGRRVLRPEAGSRKGGCEDVFSGSRSGTRRGQATWSRCTSKRTIVENEIQASIDQIFSQLERLEILSSKEPPHKRQNAKLRVDQLKYDVQHLQTALRNFQHRRYAREQQERQREELLSRTFTTNDSDTTIPMDESLQFNSSLQKIHHGMDDLIGGGHSILEGLRAQRVTLKGTQKKILDIANMLGLSNTVMRLIEKRAFQDKYFMIGGMLLTCVVMFLVVQYLT</sequence>
<evidence type="ECO:0000256" key="3">
    <source>
        <dbReference type="ARBA" id="ARBA00022692"/>
    </source>
</evidence>
<feature type="compositionally biased region" description="Polar residues" evidence="7">
    <location>
        <begin position="56"/>
        <end position="65"/>
    </location>
</feature>
<feature type="signal peptide" evidence="9">
    <location>
        <begin position="1"/>
        <end position="18"/>
    </location>
</feature>
<dbReference type="PANTHER" id="PTHR21230">
    <property type="entry name" value="VESICLE TRANSPORT V-SNARE PROTEIN VTI1-RELATED"/>
    <property type="match status" value="1"/>
</dbReference>
<keyword evidence="5 8" id="KW-1133">Transmembrane helix</keyword>
<evidence type="ECO:0000256" key="8">
    <source>
        <dbReference type="SAM" id="Phobius"/>
    </source>
</evidence>
<comment type="subcellular location">
    <subcellularLocation>
        <location evidence="1">Membrane</location>
        <topology evidence="1">Single-pass type IV membrane protein</topology>
    </subcellularLocation>
</comment>
<evidence type="ECO:0000256" key="6">
    <source>
        <dbReference type="ARBA" id="ARBA00023136"/>
    </source>
</evidence>
<dbReference type="PANTHER" id="PTHR21230:SF1">
    <property type="entry name" value="GOLGI SNAP RECEPTOR COMPLEX MEMBER 2"/>
    <property type="match status" value="1"/>
</dbReference>
<evidence type="ECO:0000313" key="11">
    <source>
        <dbReference type="Proteomes" id="UP000314981"/>
    </source>
</evidence>
<feature type="transmembrane region" description="Helical" evidence="8">
    <location>
        <begin position="236"/>
        <end position="256"/>
    </location>
</feature>
<dbReference type="GO" id="GO:0012507">
    <property type="term" value="C:ER to Golgi transport vesicle membrane"/>
    <property type="evidence" value="ECO:0007669"/>
    <property type="project" value="TreeGrafter"/>
</dbReference>
<dbReference type="OMA" id="CESHCEI"/>
<reference evidence="10" key="2">
    <citation type="submission" date="2025-08" db="UniProtKB">
        <authorList>
            <consortium name="Ensembl"/>
        </authorList>
    </citation>
    <scope>IDENTIFICATION</scope>
</reference>
<accession>A0A4W2CBJ4</accession>
<keyword evidence="2" id="KW-0813">Transport</keyword>
<dbReference type="GO" id="GO:0005794">
    <property type="term" value="C:Golgi apparatus"/>
    <property type="evidence" value="ECO:0007669"/>
    <property type="project" value="UniProtKB-SubCell"/>
</dbReference>
<reference evidence="10 11" key="1">
    <citation type="submission" date="2018-11" db="EMBL/GenBank/DDBJ databases">
        <title>Haplotype-resolved cattle genomes.</title>
        <authorList>
            <person name="Low W.Y."/>
            <person name="Tearle R."/>
            <person name="Bickhart D.M."/>
            <person name="Rosen B.D."/>
            <person name="Koren S."/>
            <person name="Rhie A."/>
            <person name="Hiendleder S."/>
            <person name="Phillippy A.M."/>
            <person name="Smith T.P.L."/>
            <person name="Williams J.L."/>
        </authorList>
    </citation>
    <scope>NUCLEOTIDE SEQUENCE [LARGE SCALE GENOMIC DNA]</scope>
</reference>
<dbReference type="Pfam" id="PF12352">
    <property type="entry name" value="V-SNARE_C"/>
    <property type="match status" value="1"/>
</dbReference>
<dbReference type="GO" id="GO:0031201">
    <property type="term" value="C:SNARE complex"/>
    <property type="evidence" value="ECO:0007669"/>
    <property type="project" value="TreeGrafter"/>
</dbReference>
<dbReference type="GO" id="GO:0005789">
    <property type="term" value="C:endoplasmic reticulum membrane"/>
    <property type="evidence" value="ECO:0007669"/>
    <property type="project" value="UniProtKB-SubCell"/>
</dbReference>
<proteinExistence type="predicted"/>
<feature type="region of interest" description="Disordered" evidence="7">
    <location>
        <begin position="23"/>
        <end position="65"/>
    </location>
</feature>